<dbReference type="PROSITE" id="PS50157">
    <property type="entry name" value="ZINC_FINGER_C2H2_2"/>
    <property type="match status" value="1"/>
</dbReference>
<dbReference type="PANTHER" id="PTHR23215">
    <property type="entry name" value="ZINC FINGER PROTEIN 207"/>
    <property type="match status" value="1"/>
</dbReference>
<evidence type="ECO:0000256" key="6">
    <source>
        <dbReference type="PROSITE-ProRule" id="PRU00042"/>
    </source>
</evidence>
<dbReference type="Gene3D" id="3.30.160.60">
    <property type="entry name" value="Classic Zinc Finger"/>
    <property type="match status" value="1"/>
</dbReference>
<dbReference type="PANTHER" id="PTHR23215:SF0">
    <property type="entry name" value="BUB3-INTERACTING AND GLEBS MOTIF-CONTAINING PROTEIN ZNF207"/>
    <property type="match status" value="1"/>
</dbReference>
<keyword evidence="5" id="KW-0539">Nucleus</keyword>
<feature type="region of interest" description="Disordered" evidence="7">
    <location>
        <begin position="175"/>
        <end position="246"/>
    </location>
</feature>
<keyword evidence="2" id="KW-0479">Metal-binding</keyword>
<evidence type="ECO:0000313" key="10">
    <source>
        <dbReference type="Proteomes" id="UP000823046"/>
    </source>
</evidence>
<dbReference type="EMBL" id="JADAQX010000008">
    <property type="protein sequence ID" value="KAF8822988.1"/>
    <property type="molecule type" value="Genomic_DNA"/>
</dbReference>
<keyword evidence="4" id="KW-0862">Zinc</keyword>
<dbReference type="SMART" id="SM00355">
    <property type="entry name" value="ZnF_C2H2"/>
    <property type="match status" value="2"/>
</dbReference>
<reference evidence="9 10" key="1">
    <citation type="journal article" date="2020" name="bioRxiv">
        <title>Metabolic contributions of an alphaproteobacterial endosymbiont in the apicomplexan Cardiosporidium cionae.</title>
        <authorList>
            <person name="Hunter E.S."/>
            <person name="Paight C.J."/>
            <person name="Lane C.E."/>
        </authorList>
    </citation>
    <scope>NUCLEOTIDE SEQUENCE [LARGE SCALE GENOMIC DNA]</scope>
    <source>
        <strain evidence="9">ESH_2018</strain>
    </source>
</reference>
<feature type="compositionally biased region" description="Low complexity" evidence="7">
    <location>
        <begin position="196"/>
        <end position="208"/>
    </location>
</feature>
<evidence type="ECO:0000313" key="9">
    <source>
        <dbReference type="EMBL" id="KAF8822988.1"/>
    </source>
</evidence>
<evidence type="ECO:0000256" key="5">
    <source>
        <dbReference type="ARBA" id="ARBA00023242"/>
    </source>
</evidence>
<dbReference type="Proteomes" id="UP000823046">
    <property type="component" value="Unassembled WGS sequence"/>
</dbReference>
<name>A0ABQ7JG75_9APIC</name>
<comment type="subcellular location">
    <subcellularLocation>
        <location evidence="1">Nucleus</location>
    </subcellularLocation>
</comment>
<sequence>MGRKKRRGLDLKPFCYYCEREFDEDKILIQHQKAKHFKCSECSRKLDTATGLVVHLLQVHKETRTKVPNALSGRDDPGVIIHGMNGVPQSLILEKQEKLKENSGLKDAKKKQRVQWAQVSMAPSFDKYIQSPQGLQRPFPMLPTGMPNMPFPPMSMMMGMSNGAFQMPPVQFPNTSSSPSAAFSNGPQISPSPMMASTATRSPPTTTRQFSSALTGGLPIPTVGGLAPPGISPPPPPRPPPASLPSFVPTTTVGPQGATVAALAEEMAIPGSRPPPGGGMFPLESPFLPQGGATARGISAFPPSTTVGAAQAKPLNLKLFYEEDLLSLEEKRAMREWGYQPKQENAAEAFFPQPMTTMSMA</sequence>
<proteinExistence type="predicted"/>
<evidence type="ECO:0000256" key="7">
    <source>
        <dbReference type="SAM" id="MobiDB-lite"/>
    </source>
</evidence>
<accession>A0ABQ7JG75</accession>
<comment type="caution">
    <text evidence="9">The sequence shown here is derived from an EMBL/GenBank/DDBJ whole genome shotgun (WGS) entry which is preliminary data.</text>
</comment>
<evidence type="ECO:0000256" key="4">
    <source>
        <dbReference type="ARBA" id="ARBA00022833"/>
    </source>
</evidence>
<dbReference type="CDD" id="cd20908">
    <property type="entry name" value="SUF4-like"/>
    <property type="match status" value="1"/>
</dbReference>
<evidence type="ECO:0000259" key="8">
    <source>
        <dbReference type="PROSITE" id="PS50157"/>
    </source>
</evidence>
<feature type="domain" description="C2H2-type" evidence="8">
    <location>
        <begin position="37"/>
        <end position="65"/>
    </location>
</feature>
<dbReference type="PROSITE" id="PS00028">
    <property type="entry name" value="ZINC_FINGER_C2H2_1"/>
    <property type="match status" value="1"/>
</dbReference>
<feature type="compositionally biased region" description="Pro residues" evidence="7">
    <location>
        <begin position="230"/>
        <end position="243"/>
    </location>
</feature>
<evidence type="ECO:0000256" key="2">
    <source>
        <dbReference type="ARBA" id="ARBA00022723"/>
    </source>
</evidence>
<organism evidence="9 10">
    <name type="scientific">Cardiosporidium cionae</name>
    <dbReference type="NCBI Taxonomy" id="476202"/>
    <lineage>
        <taxon>Eukaryota</taxon>
        <taxon>Sar</taxon>
        <taxon>Alveolata</taxon>
        <taxon>Apicomplexa</taxon>
        <taxon>Aconoidasida</taxon>
        <taxon>Nephromycida</taxon>
        <taxon>Cardiosporidium</taxon>
    </lineage>
</organism>
<protein>
    <submittedName>
        <fullName evidence="9">Zinc finger, c2h2 type domain-containing protein</fullName>
    </submittedName>
</protein>
<evidence type="ECO:0000256" key="1">
    <source>
        <dbReference type="ARBA" id="ARBA00004123"/>
    </source>
</evidence>
<keyword evidence="10" id="KW-1185">Reference proteome</keyword>
<evidence type="ECO:0000256" key="3">
    <source>
        <dbReference type="ARBA" id="ARBA00022771"/>
    </source>
</evidence>
<feature type="compositionally biased region" description="Polar residues" evidence="7">
    <location>
        <begin position="175"/>
        <end position="191"/>
    </location>
</feature>
<dbReference type="InterPro" id="IPR013087">
    <property type="entry name" value="Znf_C2H2_type"/>
</dbReference>
<gene>
    <name evidence="9" type="ORF">IE077_000166</name>
</gene>
<keyword evidence="3 6" id="KW-0863">Zinc-finger</keyword>